<accession>A0A829YNW0</accession>
<proteinExistence type="predicted"/>
<dbReference type="RefSeq" id="WP_161816604.1">
    <property type="nucleotide sequence ID" value="NZ_BLJN01000016.1"/>
</dbReference>
<dbReference type="AlphaFoldDB" id="A0A829YNW0"/>
<evidence type="ECO:0000313" key="3">
    <source>
        <dbReference type="Proteomes" id="UP000445000"/>
    </source>
</evidence>
<comment type="caution">
    <text evidence="2">The sequence shown here is derived from an EMBL/GenBank/DDBJ whole genome shotgun (WGS) entry which is preliminary data.</text>
</comment>
<dbReference type="EMBL" id="BLJN01000016">
    <property type="protein sequence ID" value="GFE85037.1"/>
    <property type="molecule type" value="Genomic_DNA"/>
</dbReference>
<evidence type="ECO:0000313" key="2">
    <source>
        <dbReference type="EMBL" id="GFE85037.1"/>
    </source>
</evidence>
<reference evidence="3" key="1">
    <citation type="submission" date="2020-01" db="EMBL/GenBank/DDBJ databases">
        <title>'Steroidobacter agaridevorans' sp. nov., agar-degrading bacteria isolated from rhizosphere soils.</title>
        <authorList>
            <person name="Ikenaga M."/>
            <person name="Kataoka M."/>
            <person name="Murouchi A."/>
            <person name="Katsuragi S."/>
            <person name="Sakai M."/>
        </authorList>
    </citation>
    <scope>NUCLEOTIDE SEQUENCE [LARGE SCALE GENOMIC DNA]</scope>
    <source>
        <strain evidence="3">YU21-B</strain>
    </source>
</reference>
<dbReference type="Pfam" id="PF16220">
    <property type="entry name" value="DUF4880"/>
    <property type="match status" value="1"/>
</dbReference>
<protein>
    <recommendedName>
        <fullName evidence="1">FecR N-terminal domain-containing protein</fullName>
    </recommendedName>
</protein>
<dbReference type="Proteomes" id="UP000445000">
    <property type="component" value="Unassembled WGS sequence"/>
</dbReference>
<gene>
    <name evidence="2" type="ORF">GCM10011487_70370</name>
</gene>
<evidence type="ECO:0000259" key="1">
    <source>
        <dbReference type="Pfam" id="PF16220"/>
    </source>
</evidence>
<keyword evidence="3" id="KW-1185">Reference proteome</keyword>
<sequence length="113" mass="12513">MGMDMETLQAAERAADWLVRLETATPQQLAEFWQWLTESPLHVQEMLAAQACHVELTKLLKNGRISPSKLMLSDELSTEAGSEEEEPPHVLRNALLEALQILAASPRPAPAVD</sequence>
<name>A0A829YNW0_9GAMM</name>
<dbReference type="InterPro" id="IPR032623">
    <property type="entry name" value="FecR_N"/>
</dbReference>
<organism evidence="2 3">
    <name type="scientific">Steroidobacter agaridevorans</name>
    <dbReference type="NCBI Taxonomy" id="2695856"/>
    <lineage>
        <taxon>Bacteria</taxon>
        <taxon>Pseudomonadati</taxon>
        <taxon>Pseudomonadota</taxon>
        <taxon>Gammaproteobacteria</taxon>
        <taxon>Steroidobacterales</taxon>
        <taxon>Steroidobacteraceae</taxon>
        <taxon>Steroidobacter</taxon>
    </lineage>
</organism>
<feature type="domain" description="FecR N-terminal" evidence="1">
    <location>
        <begin position="12"/>
        <end position="50"/>
    </location>
</feature>